<keyword evidence="2" id="KW-0732">Signal</keyword>
<feature type="region of interest" description="Disordered" evidence="1">
    <location>
        <begin position="75"/>
        <end position="196"/>
    </location>
</feature>
<keyword evidence="4" id="KW-1185">Reference proteome</keyword>
<dbReference type="Proteomes" id="UP000298138">
    <property type="component" value="Unassembled WGS sequence"/>
</dbReference>
<accession>A0A4S2MTI9</accession>
<dbReference type="AlphaFoldDB" id="A0A4S2MTI9"/>
<feature type="compositionally biased region" description="Polar residues" evidence="1">
    <location>
        <begin position="181"/>
        <end position="196"/>
    </location>
</feature>
<feature type="signal peptide" evidence="2">
    <location>
        <begin position="1"/>
        <end position="22"/>
    </location>
</feature>
<feature type="compositionally biased region" description="Low complexity" evidence="1">
    <location>
        <begin position="87"/>
        <end position="96"/>
    </location>
</feature>
<organism evidence="3 4">
    <name type="scientific">Ascodesmis nigricans</name>
    <dbReference type="NCBI Taxonomy" id="341454"/>
    <lineage>
        <taxon>Eukaryota</taxon>
        <taxon>Fungi</taxon>
        <taxon>Dikarya</taxon>
        <taxon>Ascomycota</taxon>
        <taxon>Pezizomycotina</taxon>
        <taxon>Pezizomycetes</taxon>
        <taxon>Pezizales</taxon>
        <taxon>Ascodesmidaceae</taxon>
        <taxon>Ascodesmis</taxon>
    </lineage>
</organism>
<dbReference type="EMBL" id="ML220129">
    <property type="protein sequence ID" value="TGZ79818.1"/>
    <property type="molecule type" value="Genomic_DNA"/>
</dbReference>
<reference evidence="3 4" key="1">
    <citation type="submission" date="2019-04" db="EMBL/GenBank/DDBJ databases">
        <title>Comparative genomics and transcriptomics to analyze fruiting body development in filamentous ascomycetes.</title>
        <authorList>
            <consortium name="DOE Joint Genome Institute"/>
            <person name="Lutkenhaus R."/>
            <person name="Traeger S."/>
            <person name="Breuer J."/>
            <person name="Kuo A."/>
            <person name="Lipzen A."/>
            <person name="Pangilinan J."/>
            <person name="Dilworth D."/>
            <person name="Sandor L."/>
            <person name="Poggeler S."/>
            <person name="Barry K."/>
            <person name="Grigoriev I.V."/>
            <person name="Nowrousian M."/>
        </authorList>
    </citation>
    <scope>NUCLEOTIDE SEQUENCE [LARGE SCALE GENOMIC DNA]</scope>
    <source>
        <strain evidence="3 4">CBS 389.68</strain>
    </source>
</reference>
<protein>
    <submittedName>
        <fullName evidence="3">Uncharacterized protein</fullName>
    </submittedName>
</protein>
<dbReference type="InParanoid" id="A0A4S2MTI9"/>
<proteinExistence type="predicted"/>
<feature type="compositionally biased region" description="Polar residues" evidence="1">
    <location>
        <begin position="122"/>
        <end position="131"/>
    </location>
</feature>
<evidence type="ECO:0000256" key="1">
    <source>
        <dbReference type="SAM" id="MobiDB-lite"/>
    </source>
</evidence>
<gene>
    <name evidence="3" type="ORF">EX30DRAFT_372829</name>
</gene>
<evidence type="ECO:0000313" key="4">
    <source>
        <dbReference type="Proteomes" id="UP000298138"/>
    </source>
</evidence>
<evidence type="ECO:0000256" key="2">
    <source>
        <dbReference type="SAM" id="SignalP"/>
    </source>
</evidence>
<sequence>MLWKIMPVLLLSLMYGIAPAFSAPTKPPTPGLNVKTMMTAGGTPGAAGVGMNRLTLSPMLPETPAGKPDLNDVKARFQAPPDPHTPQGTSQSTGTTMRPGDLGVDDFSDDMRGLGLKDPAPKTTSASSITQAGGAKTKSDTGNIGQVAPETKPVKDITRTQTNSLEPPVMELNPKLPTLPPGSTTKPGSIGRGTTA</sequence>
<name>A0A4S2MTI9_9PEZI</name>
<feature type="chain" id="PRO_5020217362" evidence="2">
    <location>
        <begin position="23"/>
        <end position="196"/>
    </location>
</feature>
<evidence type="ECO:0000313" key="3">
    <source>
        <dbReference type="EMBL" id="TGZ79818.1"/>
    </source>
</evidence>